<keyword evidence="1" id="KW-0175">Coiled coil</keyword>
<proteinExistence type="predicted"/>
<evidence type="ECO:0000256" key="1">
    <source>
        <dbReference type="SAM" id="Coils"/>
    </source>
</evidence>
<name>A0A1I5TVH4_9RHOB</name>
<dbReference type="RefSeq" id="WP_093424237.1">
    <property type="nucleotide sequence ID" value="NZ_FOXA01000015.1"/>
</dbReference>
<evidence type="ECO:0000313" key="3">
    <source>
        <dbReference type="Proteomes" id="UP000199356"/>
    </source>
</evidence>
<evidence type="ECO:0000313" key="2">
    <source>
        <dbReference type="EMBL" id="SFP87008.1"/>
    </source>
</evidence>
<protein>
    <submittedName>
        <fullName evidence="2">Uncharacterized protein</fullName>
    </submittedName>
</protein>
<gene>
    <name evidence="2" type="ORF">SAMN04488047_11548</name>
</gene>
<dbReference type="Proteomes" id="UP000199356">
    <property type="component" value="Unassembled WGS sequence"/>
</dbReference>
<accession>A0A1I5TVH4</accession>
<dbReference type="AlphaFoldDB" id="A0A1I5TVH4"/>
<reference evidence="2 3" key="1">
    <citation type="submission" date="2016-10" db="EMBL/GenBank/DDBJ databases">
        <authorList>
            <person name="de Groot N.N."/>
        </authorList>
    </citation>
    <scope>NUCLEOTIDE SEQUENCE [LARGE SCALE GENOMIC DNA]</scope>
    <source>
        <strain evidence="2 3">DSM 19547</strain>
    </source>
</reference>
<dbReference type="OrthoDB" id="7877023at2"/>
<dbReference type="EMBL" id="FOXA01000015">
    <property type="protein sequence ID" value="SFP87008.1"/>
    <property type="molecule type" value="Genomic_DNA"/>
</dbReference>
<keyword evidence="3" id="KW-1185">Reference proteome</keyword>
<organism evidence="2 3">
    <name type="scientific">Tranquillimonas alkanivorans</name>
    <dbReference type="NCBI Taxonomy" id="441119"/>
    <lineage>
        <taxon>Bacteria</taxon>
        <taxon>Pseudomonadati</taxon>
        <taxon>Pseudomonadota</taxon>
        <taxon>Alphaproteobacteria</taxon>
        <taxon>Rhodobacterales</taxon>
        <taxon>Roseobacteraceae</taxon>
        <taxon>Tranquillimonas</taxon>
    </lineage>
</organism>
<feature type="coiled-coil region" evidence="1">
    <location>
        <begin position="513"/>
        <end position="540"/>
    </location>
</feature>
<sequence>MVKKLQQLNLSEVYPAVLADFNLNTCGDPDCGNFGVAPDFTIPVFKGKNAAQRKQAAAASIPALTTGLGSYTMSSDDHHPRISEVFEYDGDPVGWDDGRSMECGHQRGNGVCDISFSILSNEHFLEEYYRLLFAGGGLMGPVCGACGARYLANPDEFIFNGTHGKLAAGGNRRKAKPAGFRIIHRPCKGKRGARISVSLDHQAQKQLRDNVRILRCIVNGDSITTMRRVLADPDTGKQIGVSRLYSRIFWLEKTLLAFEQAKLREWKQKEGASDRFSHTRIAHDDVTISVNWESRLDRRLTPLQFSVSADIRSGYVFRIDANFDANVDPVEFIEEHYIDDTGQPTNLRQTYNQKSGISFTVPKMHFQRPSGRLDEAMLFASAEGRWRVFSERVNNAYEKRVDAGIALPPEVQDKLNEAEDKRFQLDQIRQGYFGFHDTDRDFRGSFNGSVVKPTYTKAAHLACLRDMLPKGKVTLVGEQEATMVRVVPHVFREMIDDDMFEWFVVSFDKEVSAPKSKERMARFREALERYKEKVRAVLGEEIPDRDLLEQFCAERISTAYTEARNGVKIPYSIANFQSRQFPQIWIRSPAEYFGETRKVVGFPLLRKKYRRPLKKLAFDQEISDPDLRAALARRALRATVQPVSTFMASLRHRTSPTKRAGGKGSRNGPAYINGAVFNPAVLMAFLNIYRVHYNWFEPRQYKGPGASAGSEAPVEEGMSAIRVPGSDETIEVPKRATTSPVMLTPAMRLGAHPVEASGRARRAPDPRRVLYRPWLYHGTPLWKKFETR</sequence>